<keyword evidence="6" id="KW-0653">Protein transport</keyword>
<accession>A0A7G2C729</accession>
<sequence>MSVRPSIGDKDFLQKKQASTGKYNNVSGKVDTGLTVEVKEYMKKNAQRLKKKPGELFTRYSTVALADQVRHYFPPEVMEDGGYAHPMDEYRGGQREAFDTTEFLVVDCRETADYEACHIKGALFYPKTRIYHATSPFLTEMYAFKNKENRVVLLYDLEEEAVCQLANTFFEKGMDNVGILAGGLREFVQDFSECIEGESPVPIVARDTRLQRRADESIARSEARSSVAHSKPKSLSTSLAKPRGSQDHFRF</sequence>
<keyword evidence="8" id="KW-0206">Cytoskeleton</keyword>
<feature type="region of interest" description="Disordered" evidence="11">
    <location>
        <begin position="215"/>
        <end position="251"/>
    </location>
</feature>
<dbReference type="GO" id="GO:0060271">
    <property type="term" value="P:cilium assembly"/>
    <property type="evidence" value="ECO:0007669"/>
    <property type="project" value="TreeGrafter"/>
</dbReference>
<dbReference type="InterPro" id="IPR036873">
    <property type="entry name" value="Rhodanese-like_dom_sf"/>
</dbReference>
<evidence type="ECO:0000256" key="8">
    <source>
        <dbReference type="ARBA" id="ARBA00023212"/>
    </source>
</evidence>
<name>A0A7G2C729_9TRYP</name>
<evidence type="ECO:0000256" key="7">
    <source>
        <dbReference type="ARBA" id="ARBA00023069"/>
    </source>
</evidence>
<proteinExistence type="inferred from homology"/>
<gene>
    <name evidence="13" type="ORF">ADEAN_000235700</name>
</gene>
<dbReference type="PROSITE" id="PS50206">
    <property type="entry name" value="RHODANESE_3"/>
    <property type="match status" value="1"/>
</dbReference>
<evidence type="ECO:0000259" key="12">
    <source>
        <dbReference type="PROSITE" id="PS50206"/>
    </source>
</evidence>
<evidence type="ECO:0000256" key="2">
    <source>
        <dbReference type="ARBA" id="ARBA00004300"/>
    </source>
</evidence>
<evidence type="ECO:0000256" key="1">
    <source>
        <dbReference type="ARBA" id="ARBA00004120"/>
    </source>
</evidence>
<dbReference type="GO" id="GO:0015031">
    <property type="term" value="P:protein transport"/>
    <property type="evidence" value="ECO:0007669"/>
    <property type="project" value="UniProtKB-KW"/>
</dbReference>
<keyword evidence="3" id="KW-0813">Transport</keyword>
<dbReference type="InterPro" id="IPR001763">
    <property type="entry name" value="Rhodanese-like_dom"/>
</dbReference>
<reference evidence="13 14" key="1">
    <citation type="submission" date="2020-08" db="EMBL/GenBank/DDBJ databases">
        <authorList>
            <person name="Newling K."/>
            <person name="Davey J."/>
            <person name="Forrester S."/>
        </authorList>
    </citation>
    <scope>NUCLEOTIDE SEQUENCE [LARGE SCALE GENOMIC DNA]</scope>
    <source>
        <strain evidence="14">Crithidia deanei Carvalho (ATCC PRA-265)</strain>
    </source>
</reference>
<dbReference type="CDD" id="cd00158">
    <property type="entry name" value="RHOD"/>
    <property type="match status" value="1"/>
</dbReference>
<keyword evidence="14" id="KW-1185">Reference proteome</keyword>
<dbReference type="Gene3D" id="3.40.250.10">
    <property type="entry name" value="Rhodanese-like domain"/>
    <property type="match status" value="1"/>
</dbReference>
<comment type="similarity">
    <text evidence="10">Belongs to the CEP41 family.</text>
</comment>
<evidence type="ECO:0000256" key="10">
    <source>
        <dbReference type="ARBA" id="ARBA00038465"/>
    </source>
</evidence>
<dbReference type="OrthoDB" id="70250at2759"/>
<evidence type="ECO:0000256" key="4">
    <source>
        <dbReference type="ARBA" id="ARBA00022490"/>
    </source>
</evidence>
<evidence type="ECO:0000256" key="5">
    <source>
        <dbReference type="ARBA" id="ARBA00022794"/>
    </source>
</evidence>
<evidence type="ECO:0000256" key="6">
    <source>
        <dbReference type="ARBA" id="ARBA00022927"/>
    </source>
</evidence>
<dbReference type="GO" id="GO:0036064">
    <property type="term" value="C:ciliary basal body"/>
    <property type="evidence" value="ECO:0007669"/>
    <property type="project" value="TreeGrafter"/>
</dbReference>
<keyword evidence="5" id="KW-0970">Cilium biogenesis/degradation</keyword>
<dbReference type="SMART" id="SM00450">
    <property type="entry name" value="RHOD"/>
    <property type="match status" value="1"/>
</dbReference>
<comment type="subcellular location">
    <subcellularLocation>
        <location evidence="1">Cytoplasm</location>
        <location evidence="1">Cytoskeleton</location>
        <location evidence="1">Cilium basal body</location>
    </subcellularLocation>
    <subcellularLocation>
        <location evidence="2">Cytoplasm</location>
        <location evidence="2">Cytoskeleton</location>
        <location evidence="2">Microtubule organizing center</location>
        <location evidence="2">Centrosome</location>
    </subcellularLocation>
</comment>
<evidence type="ECO:0000313" key="13">
    <source>
        <dbReference type="EMBL" id="CAD2214904.1"/>
    </source>
</evidence>
<dbReference type="SUPFAM" id="SSF52821">
    <property type="entry name" value="Rhodanese/Cell cycle control phosphatase"/>
    <property type="match status" value="1"/>
</dbReference>
<keyword evidence="4" id="KW-0963">Cytoplasm</keyword>
<evidence type="ECO:0000256" key="11">
    <source>
        <dbReference type="SAM" id="MobiDB-lite"/>
    </source>
</evidence>
<evidence type="ECO:0000313" key="14">
    <source>
        <dbReference type="Proteomes" id="UP000515908"/>
    </source>
</evidence>
<protein>
    <submittedName>
        <fullName evidence="13">Rhodanese-like domain containing protein, putative</fullName>
    </submittedName>
</protein>
<dbReference type="PANTHER" id="PTHR44390:SF1">
    <property type="entry name" value="CENTROSOMAL PROTEIN OF 41 KDA"/>
    <property type="match status" value="1"/>
</dbReference>
<organism evidence="13 14">
    <name type="scientific">Angomonas deanei</name>
    <dbReference type="NCBI Taxonomy" id="59799"/>
    <lineage>
        <taxon>Eukaryota</taxon>
        <taxon>Discoba</taxon>
        <taxon>Euglenozoa</taxon>
        <taxon>Kinetoplastea</taxon>
        <taxon>Metakinetoplastina</taxon>
        <taxon>Trypanosomatida</taxon>
        <taxon>Trypanosomatidae</taxon>
        <taxon>Strigomonadinae</taxon>
        <taxon>Angomonas</taxon>
    </lineage>
</organism>
<dbReference type="InterPro" id="IPR051889">
    <property type="entry name" value="CEP41"/>
</dbReference>
<feature type="domain" description="Rhodanese" evidence="12">
    <location>
        <begin position="99"/>
        <end position="196"/>
    </location>
</feature>
<dbReference type="EMBL" id="LR877148">
    <property type="protein sequence ID" value="CAD2214904.1"/>
    <property type="molecule type" value="Genomic_DNA"/>
</dbReference>
<keyword evidence="9" id="KW-0966">Cell projection</keyword>
<evidence type="ECO:0000256" key="3">
    <source>
        <dbReference type="ARBA" id="ARBA00022448"/>
    </source>
</evidence>
<keyword evidence="7" id="KW-0969">Cilium</keyword>
<dbReference type="Proteomes" id="UP000515908">
    <property type="component" value="Chromosome 04"/>
</dbReference>
<dbReference type="VEuPathDB" id="TriTrypDB:ADEAN_000235700"/>
<dbReference type="GO" id="GO:0005813">
    <property type="term" value="C:centrosome"/>
    <property type="evidence" value="ECO:0007669"/>
    <property type="project" value="UniProtKB-SubCell"/>
</dbReference>
<dbReference type="AlphaFoldDB" id="A0A7G2C729"/>
<evidence type="ECO:0000256" key="9">
    <source>
        <dbReference type="ARBA" id="ARBA00023273"/>
    </source>
</evidence>
<dbReference type="Pfam" id="PF00581">
    <property type="entry name" value="Rhodanese"/>
    <property type="match status" value="1"/>
</dbReference>
<dbReference type="PANTHER" id="PTHR44390">
    <property type="entry name" value="CENTROSOMAL PROTEIN OF 41 KDA"/>
    <property type="match status" value="1"/>
</dbReference>